<protein>
    <submittedName>
        <fullName evidence="1">Uncharacterized protein</fullName>
    </submittedName>
</protein>
<keyword evidence="2" id="KW-1185">Reference proteome</keyword>
<evidence type="ECO:0000313" key="2">
    <source>
        <dbReference type="Proteomes" id="UP000647017"/>
    </source>
</evidence>
<sequence>MNELLDPPAERDLPAGRAVRMRARLMTEMRAVPGPAPVRRRIAVALVAAAMVVTVAVVTWPDPDRGTQLLAFGPDELSPTLRQSAERCLALGDEPGRASATVADLAVAVEQGDHAALMFLTDDHYVACDLWDPAHQSWSGGTATSVDDPTWRKAWLPGPVQRLLLTSTDPDGGEVVAIGRVSARVHRVVLQQADGTITPARVAGGAFGLVGAGVSEDGGAELVAYDRAGVEIDRRPLFTPFDKLGRCYVDPAGAVVYGDPGPTCQPAEPWHRR</sequence>
<comment type="caution">
    <text evidence="1">The sequence shown here is derived from an EMBL/GenBank/DDBJ whole genome shotgun (WGS) entry which is preliminary data.</text>
</comment>
<organism evidence="1 2">
    <name type="scientific">Micromonospora andamanensis</name>
    <dbReference type="NCBI Taxonomy" id="1287068"/>
    <lineage>
        <taxon>Bacteria</taxon>
        <taxon>Bacillati</taxon>
        <taxon>Actinomycetota</taxon>
        <taxon>Actinomycetes</taxon>
        <taxon>Micromonosporales</taxon>
        <taxon>Micromonosporaceae</taxon>
        <taxon>Micromonospora</taxon>
    </lineage>
</organism>
<dbReference type="EMBL" id="BOOZ01000050">
    <property type="protein sequence ID" value="GIJ12380.1"/>
    <property type="molecule type" value="Genomic_DNA"/>
</dbReference>
<gene>
    <name evidence="1" type="ORF">Van01_55940</name>
</gene>
<reference evidence="1 2" key="1">
    <citation type="submission" date="2021-01" db="EMBL/GenBank/DDBJ databases">
        <title>Whole genome shotgun sequence of Verrucosispora andamanensis NBRC 109075.</title>
        <authorList>
            <person name="Komaki H."/>
            <person name="Tamura T."/>
        </authorList>
    </citation>
    <scope>NUCLEOTIDE SEQUENCE [LARGE SCALE GENOMIC DNA]</scope>
    <source>
        <strain evidence="1 2">NBRC 109075</strain>
    </source>
</reference>
<evidence type="ECO:0000313" key="1">
    <source>
        <dbReference type="EMBL" id="GIJ12380.1"/>
    </source>
</evidence>
<proteinExistence type="predicted"/>
<name>A0ABQ4I3B7_9ACTN</name>
<accession>A0ABQ4I3B7</accession>
<dbReference type="RefSeq" id="WP_204013800.1">
    <property type="nucleotide sequence ID" value="NZ_BOOZ01000050.1"/>
</dbReference>
<dbReference type="Proteomes" id="UP000647017">
    <property type="component" value="Unassembled WGS sequence"/>
</dbReference>